<dbReference type="GO" id="GO:0016787">
    <property type="term" value="F:hydrolase activity"/>
    <property type="evidence" value="ECO:0007669"/>
    <property type="project" value="UniProtKB-KW"/>
</dbReference>
<dbReference type="KEGG" id="hprf:HLPR_21330"/>
<comment type="similarity">
    <text evidence="2">Belongs to the peptidase M20A family.</text>
</comment>
<dbReference type="InterPro" id="IPR050072">
    <property type="entry name" value="Peptidase_M20A"/>
</dbReference>
<dbReference type="Gene3D" id="3.30.70.360">
    <property type="match status" value="1"/>
</dbReference>
<name>A0AAU9ECU4_9FIRM</name>
<dbReference type="EMBL" id="AP028654">
    <property type="protein sequence ID" value="BEP29802.1"/>
    <property type="molecule type" value="Genomic_DNA"/>
</dbReference>
<dbReference type="InterPro" id="IPR011650">
    <property type="entry name" value="Peptidase_M20_dimer"/>
</dbReference>
<feature type="domain" description="Peptidase M20 dimerisation" evidence="6">
    <location>
        <begin position="159"/>
        <end position="259"/>
    </location>
</feature>
<evidence type="ECO:0000259" key="6">
    <source>
        <dbReference type="Pfam" id="PF07687"/>
    </source>
</evidence>
<sequence>MAVDEILIKLLEIDTSIKENANLAIEYANEYLLNNGIESQIIVNNGYKSLVSLIGSGEKTLVLNGHLDVVSASKDQFKPKIIGEKLFARGSADMKSGCFVIMKALIKLNKEKLNSKIMLQLVSDEETGGINCTKNLVEKGYVGDFVICTEPTNLELSIQSKGIIRIDIESFGVSAHGSRPWEGENAILKSYDNFLKIEKLNILNISSTLYKKSSINLAKINGGDIYNRVPDKAVMGLDIRYVPNLDPGEILENINDVIEGKVIVKAVEPGVYVDPKDKNIGELKKSILRFLPDKKIELVGQHGGSDARFFAEKGIPAIEFGPVGEFWHGENEYVDITSLTILEKVICDFARNFYSY</sequence>
<keyword evidence="8" id="KW-1185">Reference proteome</keyword>
<reference evidence="7 8" key="1">
    <citation type="submission" date="2023-08" db="EMBL/GenBank/DDBJ databases">
        <title>Helicovermis profunda gen. nov., sp. nov., a novel mesophilic, fermentative bacterium within the Bacillota from a deep-sea hydrothermal vent chimney.</title>
        <authorList>
            <person name="Miyazaki U."/>
            <person name="Mizutani D."/>
            <person name="Hashimoto Y."/>
            <person name="Tame A."/>
            <person name="Sawayama S."/>
            <person name="Miyazaki J."/>
            <person name="Takai K."/>
            <person name="Nakagawa S."/>
        </authorList>
    </citation>
    <scope>NUCLEOTIDE SEQUENCE [LARGE SCALE GENOMIC DNA]</scope>
    <source>
        <strain evidence="7 8">S502</strain>
    </source>
</reference>
<protein>
    <submittedName>
        <fullName evidence="7">ArgE/DapE family deacylase</fullName>
    </submittedName>
</protein>
<evidence type="ECO:0000313" key="8">
    <source>
        <dbReference type="Proteomes" id="UP001321786"/>
    </source>
</evidence>
<dbReference type="SUPFAM" id="SSF53187">
    <property type="entry name" value="Zn-dependent exopeptidases"/>
    <property type="match status" value="1"/>
</dbReference>
<evidence type="ECO:0000256" key="5">
    <source>
        <dbReference type="ARBA" id="ARBA00022833"/>
    </source>
</evidence>
<dbReference type="GO" id="GO:0046872">
    <property type="term" value="F:metal ion binding"/>
    <property type="evidence" value="ECO:0007669"/>
    <property type="project" value="UniProtKB-KW"/>
</dbReference>
<evidence type="ECO:0000256" key="3">
    <source>
        <dbReference type="ARBA" id="ARBA00022723"/>
    </source>
</evidence>
<dbReference type="AlphaFoldDB" id="A0AAU9ECU4"/>
<dbReference type="PANTHER" id="PTHR43808:SF8">
    <property type="entry name" value="PEPTIDASE M20 DIMERISATION DOMAIN-CONTAINING PROTEIN"/>
    <property type="match status" value="1"/>
</dbReference>
<gene>
    <name evidence="7" type="ORF">HLPR_21330</name>
</gene>
<comment type="cofactor">
    <cofactor evidence="1">
        <name>Zn(2+)</name>
        <dbReference type="ChEBI" id="CHEBI:29105"/>
    </cofactor>
</comment>
<dbReference type="InterPro" id="IPR036264">
    <property type="entry name" value="Bact_exopeptidase_dim_dom"/>
</dbReference>
<organism evidence="7 8">
    <name type="scientific">Helicovermis profundi</name>
    <dbReference type="NCBI Taxonomy" id="3065157"/>
    <lineage>
        <taxon>Bacteria</taxon>
        <taxon>Bacillati</taxon>
        <taxon>Bacillota</taxon>
        <taxon>Clostridia</taxon>
        <taxon>Helicovermis</taxon>
    </lineage>
</organism>
<keyword evidence="4" id="KW-0378">Hydrolase</keyword>
<keyword evidence="3" id="KW-0479">Metal-binding</keyword>
<dbReference type="Pfam" id="PF01546">
    <property type="entry name" value="Peptidase_M20"/>
    <property type="match status" value="1"/>
</dbReference>
<dbReference type="Proteomes" id="UP001321786">
    <property type="component" value="Chromosome"/>
</dbReference>
<dbReference type="PANTHER" id="PTHR43808">
    <property type="entry name" value="ACETYLORNITHINE DEACETYLASE"/>
    <property type="match status" value="1"/>
</dbReference>
<evidence type="ECO:0000256" key="1">
    <source>
        <dbReference type="ARBA" id="ARBA00001947"/>
    </source>
</evidence>
<evidence type="ECO:0000256" key="2">
    <source>
        <dbReference type="ARBA" id="ARBA00006247"/>
    </source>
</evidence>
<evidence type="ECO:0000256" key="4">
    <source>
        <dbReference type="ARBA" id="ARBA00022801"/>
    </source>
</evidence>
<keyword evidence="5" id="KW-0862">Zinc</keyword>
<dbReference type="Pfam" id="PF07687">
    <property type="entry name" value="M20_dimer"/>
    <property type="match status" value="1"/>
</dbReference>
<evidence type="ECO:0000313" key="7">
    <source>
        <dbReference type="EMBL" id="BEP29802.1"/>
    </source>
</evidence>
<proteinExistence type="inferred from homology"/>
<dbReference type="RefSeq" id="WP_338535416.1">
    <property type="nucleotide sequence ID" value="NZ_AP028654.1"/>
</dbReference>
<accession>A0AAU9ECU4</accession>
<dbReference type="InterPro" id="IPR002933">
    <property type="entry name" value="Peptidase_M20"/>
</dbReference>
<dbReference type="Gene3D" id="3.40.630.10">
    <property type="entry name" value="Zn peptidases"/>
    <property type="match status" value="1"/>
</dbReference>
<dbReference type="SUPFAM" id="SSF55031">
    <property type="entry name" value="Bacterial exopeptidase dimerisation domain"/>
    <property type="match status" value="1"/>
</dbReference>